<dbReference type="AlphaFoldDB" id="A0A3M7S387"/>
<reference evidence="1 2" key="1">
    <citation type="journal article" date="2018" name="Sci. Rep.">
        <title>Genomic signatures of local adaptation to the degree of environmental predictability in rotifers.</title>
        <authorList>
            <person name="Franch-Gras L."/>
            <person name="Hahn C."/>
            <person name="Garcia-Roger E.M."/>
            <person name="Carmona M.J."/>
            <person name="Serra M."/>
            <person name="Gomez A."/>
        </authorList>
    </citation>
    <scope>NUCLEOTIDE SEQUENCE [LARGE SCALE GENOMIC DNA]</scope>
    <source>
        <strain evidence="1">HYR1</strain>
    </source>
</reference>
<organism evidence="1 2">
    <name type="scientific">Brachionus plicatilis</name>
    <name type="common">Marine rotifer</name>
    <name type="synonym">Brachionus muelleri</name>
    <dbReference type="NCBI Taxonomy" id="10195"/>
    <lineage>
        <taxon>Eukaryota</taxon>
        <taxon>Metazoa</taxon>
        <taxon>Spiralia</taxon>
        <taxon>Gnathifera</taxon>
        <taxon>Rotifera</taxon>
        <taxon>Eurotatoria</taxon>
        <taxon>Monogononta</taxon>
        <taxon>Pseudotrocha</taxon>
        <taxon>Ploima</taxon>
        <taxon>Brachionidae</taxon>
        <taxon>Brachionus</taxon>
    </lineage>
</organism>
<evidence type="ECO:0000313" key="1">
    <source>
        <dbReference type="EMBL" id="RNA30119.1"/>
    </source>
</evidence>
<proteinExistence type="predicted"/>
<dbReference type="EMBL" id="REGN01002122">
    <property type="protein sequence ID" value="RNA30119.1"/>
    <property type="molecule type" value="Genomic_DNA"/>
</dbReference>
<evidence type="ECO:0000313" key="2">
    <source>
        <dbReference type="Proteomes" id="UP000276133"/>
    </source>
</evidence>
<dbReference type="OrthoDB" id="10065625at2759"/>
<protein>
    <submittedName>
        <fullName evidence="1">Reverse</fullName>
    </submittedName>
</protein>
<comment type="caution">
    <text evidence="1">The sequence shown here is derived from an EMBL/GenBank/DDBJ whole genome shotgun (WGS) entry which is preliminary data.</text>
</comment>
<dbReference type="Proteomes" id="UP000276133">
    <property type="component" value="Unassembled WGS sequence"/>
</dbReference>
<gene>
    <name evidence="1" type="ORF">BpHYR1_005467</name>
</gene>
<accession>A0A3M7S387</accession>
<name>A0A3M7S387_BRAPC</name>
<sequence length="75" mass="8608">MHKINALFMAVRTVSIKTGQVSKTWKMSKITTIPKKTGVTSDPQNYRQISIESCLEKLILFNIRMNNILNIDKVK</sequence>
<keyword evidence="2" id="KW-1185">Reference proteome</keyword>